<dbReference type="Gene3D" id="3.30.2400.10">
    <property type="entry name" value="Major capsid protein gp5"/>
    <property type="match status" value="1"/>
</dbReference>
<dbReference type="RefSeq" id="WP_201706371.1">
    <property type="nucleotide sequence ID" value="NZ_CP068195.1"/>
</dbReference>
<accession>A0AA42IHR1</accession>
<dbReference type="NCBIfam" id="TIGR01554">
    <property type="entry name" value="major_cap_HK97"/>
    <property type="match status" value="1"/>
</dbReference>
<organism evidence="7 8">
    <name type="scientific">Acinetobacter johnsonii</name>
    <dbReference type="NCBI Taxonomy" id="40214"/>
    <lineage>
        <taxon>Bacteria</taxon>
        <taxon>Pseudomonadati</taxon>
        <taxon>Pseudomonadota</taxon>
        <taxon>Gammaproteobacteria</taxon>
        <taxon>Moraxellales</taxon>
        <taxon>Moraxellaceae</taxon>
        <taxon>Acinetobacter</taxon>
    </lineage>
</organism>
<dbReference type="AlphaFoldDB" id="A0AA42IHR1"/>
<evidence type="ECO:0000313" key="7">
    <source>
        <dbReference type="EMBL" id="MDH0657315.1"/>
    </source>
</evidence>
<keyword evidence="3" id="KW-0645">Protease</keyword>
<protein>
    <submittedName>
        <fullName evidence="7">Phage major capsid protein</fullName>
    </submittedName>
</protein>
<comment type="subcellular location">
    <subcellularLocation>
        <location evidence="1">Virion</location>
    </subcellularLocation>
</comment>
<evidence type="ECO:0000259" key="5">
    <source>
        <dbReference type="Pfam" id="PF04586"/>
    </source>
</evidence>
<evidence type="ECO:0000256" key="3">
    <source>
        <dbReference type="ARBA" id="ARBA00022670"/>
    </source>
</evidence>
<sequence length="663" mass="73166">MKFLKTDLAMALAGMSFTRDASQTKPLPDFNKDKLVRNYVVDDFKVDMEKRTVELSFSSETEVGRWFGVEILDHSQGAIDFSRLNTRAPFLMDHNSRDQVGVVESAWLDHSQRKGRGLVRLSKSARGEEILQDINDLIRTNISVGYTIKKAILKEQREHDDVYLITEWQPYEISLVSIPADTNVGVGRSAIVNNENNAAVPQNEPIAIIPANQQRANRMNWDYFTDKDGNQVRQRINENGERYGDIEMVRAVGDTAERGADSERKRVSELMQLGERFGANDLVRQYIDENKSPAELQHAILERMHDNQGKPITEQPKSNNANIGLTGDEARSFSLMRAVRAMLPNATQADREAAAFEIECSEAAQKAYGRSAQGILVPADVLSRVFEVGTSQNGATLVGTDHRADMFIEMLRNRSTIMSLGFIMDGLVGDAEIPKQTGGATAYWLGEEEDVPASSPATGQLKISPKTVGGRVEISRKLMQQSSPAAEQLVWNDLNRALALKIDKAAYYGTGGDNQPLGLKNISGVNAVSFGAVNPTFAEMVAMESEIASDNADVDRMSYVINAVMRGHFKTTAKFGSGTESTIWEPGNTVNGYRTEVTNQIEAGDVFFGNFADFIIAMWGGLDLTIDPYSLSAKGGLRIVGFQDVDFVLRNTESICYGKKPSN</sequence>
<dbReference type="InterPro" id="IPR054612">
    <property type="entry name" value="Phage_capsid-like_C"/>
</dbReference>
<dbReference type="Pfam" id="PF05065">
    <property type="entry name" value="Phage_capsid"/>
    <property type="match status" value="1"/>
</dbReference>
<feature type="domain" description="Prohead serine protease" evidence="5">
    <location>
        <begin position="77"/>
        <end position="183"/>
    </location>
</feature>
<dbReference type="Pfam" id="PF04586">
    <property type="entry name" value="Peptidase_S78"/>
    <property type="match status" value="1"/>
</dbReference>
<reference evidence="7" key="1">
    <citation type="submission" date="2022-09" db="EMBL/GenBank/DDBJ databases">
        <title>Intensive care unit water sources are persistently colonized with multi-drug resistant bacteria and are the site of extensive horizontal gene transfer of antibiotic resistance genes.</title>
        <authorList>
            <person name="Diorio-Toth L."/>
        </authorList>
    </citation>
    <scope>NUCLEOTIDE SEQUENCE</scope>
    <source>
        <strain evidence="7">GD03851</strain>
    </source>
</reference>
<comment type="caution">
    <text evidence="7">The sequence shown here is derived from an EMBL/GenBank/DDBJ whole genome shotgun (WGS) entry which is preliminary data.</text>
</comment>
<keyword evidence="4" id="KW-0378">Hydrolase</keyword>
<evidence type="ECO:0000256" key="2">
    <source>
        <dbReference type="ARBA" id="ARBA00022612"/>
    </source>
</evidence>
<evidence type="ECO:0000256" key="4">
    <source>
        <dbReference type="ARBA" id="ARBA00022801"/>
    </source>
</evidence>
<feature type="domain" description="Phage capsid-like C-terminal" evidence="6">
    <location>
        <begin position="402"/>
        <end position="659"/>
    </location>
</feature>
<dbReference type="InterPro" id="IPR024455">
    <property type="entry name" value="Phage_capsid"/>
</dbReference>
<dbReference type="GO" id="GO:0008233">
    <property type="term" value="F:peptidase activity"/>
    <property type="evidence" value="ECO:0007669"/>
    <property type="project" value="UniProtKB-KW"/>
</dbReference>
<gene>
    <name evidence="7" type="ORF">N5D11_14565</name>
</gene>
<dbReference type="GO" id="GO:0006508">
    <property type="term" value="P:proteolysis"/>
    <property type="evidence" value="ECO:0007669"/>
    <property type="project" value="UniProtKB-KW"/>
</dbReference>
<name>A0AA42IHR1_ACIJO</name>
<evidence type="ECO:0000259" key="6">
    <source>
        <dbReference type="Pfam" id="PF05065"/>
    </source>
</evidence>
<dbReference type="Proteomes" id="UP001161099">
    <property type="component" value="Unassembled WGS sequence"/>
</dbReference>
<keyword evidence="2" id="KW-1188">Viral release from host cell</keyword>
<dbReference type="EMBL" id="JAOCDR010000050">
    <property type="protein sequence ID" value="MDH0657315.1"/>
    <property type="molecule type" value="Genomic_DNA"/>
</dbReference>
<evidence type="ECO:0000313" key="8">
    <source>
        <dbReference type="Proteomes" id="UP001161099"/>
    </source>
</evidence>
<proteinExistence type="predicted"/>
<dbReference type="SUPFAM" id="SSF56563">
    <property type="entry name" value="Major capsid protein gp5"/>
    <property type="match status" value="1"/>
</dbReference>
<evidence type="ECO:0000256" key="1">
    <source>
        <dbReference type="ARBA" id="ARBA00004328"/>
    </source>
</evidence>
<dbReference type="InterPro" id="IPR054613">
    <property type="entry name" value="Peptidase_S78_dom"/>
</dbReference>